<dbReference type="Gene3D" id="3.40.50.11720">
    <property type="entry name" value="3-Deoxy-D-manno-octulosonic-acid transferase, N-terminal domain"/>
    <property type="match status" value="1"/>
</dbReference>
<evidence type="ECO:0000256" key="7">
    <source>
        <dbReference type="PIRSR" id="PIRSR639901-1"/>
    </source>
</evidence>
<protein>
    <recommendedName>
        <fullName evidence="3 9">3-deoxy-D-manno-octulosonic acid transferase</fullName>
        <shortName evidence="9">Kdo transferase</shortName>
        <ecNumber evidence="2 9">2.4.99.12</ecNumber>
    </recommendedName>
    <alternativeName>
        <fullName evidence="5 9">Lipid IV(A) 3-deoxy-D-manno-octulosonic acid transferase</fullName>
    </alternativeName>
</protein>
<sequence>MGLILLFLTNLFFPFAALGVLLGFLFSARRGLLKHLIQELRERFGLEQAGEIPQNAVWLHCASVGEVLSMKEIISQLKDFYGKEIIVTTSTQAGKETALKNPQVAKAFLAPLDFYPSCRRFIRLANPHRLFVVEREIWPNMLEAARQAGVPAALINGRISAKSARAYTWVKPLFKRVLGSLRFAALHTQAAAQRYEKLGIKKENIYVCGNVKYDTLNDNPSKLPEVDKILTALGWNGKQILVLGSTHPQEETMLFRAAPDLIKKGIKIIFAPRHLERRAEIAATLRQSGLHHAFVSEANFDKNTDVLCADVMGLLQSLYARAALAFVGGSVAPRGAHNLLEPAILSKTVLFGKHFYNAPLTAQALLEFGGGVLVDENNFKETVLRLTADPAQLENMAQNARKTALSFKGATDKIMELVKTYERKTA</sequence>
<dbReference type="GO" id="GO:0043842">
    <property type="term" value="F:Kdo transferase activity"/>
    <property type="evidence" value="ECO:0007669"/>
    <property type="project" value="UniProtKB-EC"/>
</dbReference>
<dbReference type="SUPFAM" id="SSF53756">
    <property type="entry name" value="UDP-Glycosyltransferase/glycogen phosphorylase"/>
    <property type="match status" value="1"/>
</dbReference>
<dbReference type="InterPro" id="IPR007507">
    <property type="entry name" value="Glycos_transf_N"/>
</dbReference>
<name>A0A650ELL8_9BACT</name>
<comment type="function">
    <text evidence="9">Involved in lipopolysaccharide (LPS) biosynthesis. Catalyzes the transfer of 3-deoxy-D-manno-octulosonate (Kdo) residue(s) from CMP-Kdo to lipid IV(A), the tetraacyldisaccharide-1,4'-bisphosphate precursor of lipid A.</text>
</comment>
<evidence type="ECO:0000256" key="4">
    <source>
        <dbReference type="ARBA" id="ARBA00022679"/>
    </source>
</evidence>
<evidence type="ECO:0000256" key="6">
    <source>
        <dbReference type="ARBA" id="ARBA00049183"/>
    </source>
</evidence>
<evidence type="ECO:0000256" key="3">
    <source>
        <dbReference type="ARBA" id="ARBA00019077"/>
    </source>
</evidence>
<evidence type="ECO:0000313" key="11">
    <source>
        <dbReference type="EMBL" id="QGT50610.1"/>
    </source>
</evidence>
<evidence type="ECO:0000259" key="10">
    <source>
        <dbReference type="Pfam" id="PF04413"/>
    </source>
</evidence>
<dbReference type="EMBL" id="MN577571">
    <property type="protein sequence ID" value="QGT50610.1"/>
    <property type="molecule type" value="Genomic_DNA"/>
</dbReference>
<organism evidence="11">
    <name type="scientific">uncultured Elusimicrobia bacterium</name>
    <dbReference type="NCBI Taxonomy" id="699876"/>
    <lineage>
        <taxon>Bacteria</taxon>
        <taxon>Pseudomonadati</taxon>
        <taxon>Elusimicrobiota</taxon>
        <taxon>Elusimicrobia</taxon>
        <taxon>environmental samples</taxon>
    </lineage>
</organism>
<dbReference type="GO" id="GO:0009245">
    <property type="term" value="P:lipid A biosynthetic process"/>
    <property type="evidence" value="ECO:0007669"/>
    <property type="project" value="TreeGrafter"/>
</dbReference>
<feature type="site" description="Transition state stabilizer" evidence="8">
    <location>
        <position position="212"/>
    </location>
</feature>
<dbReference type="PANTHER" id="PTHR42755">
    <property type="entry name" value="3-DEOXY-MANNO-OCTULOSONATE CYTIDYLYLTRANSFERASE"/>
    <property type="match status" value="1"/>
</dbReference>
<keyword evidence="9" id="KW-0472">Membrane</keyword>
<evidence type="ECO:0000256" key="1">
    <source>
        <dbReference type="ARBA" id="ARBA00004713"/>
    </source>
</evidence>
<reference evidence="11" key="1">
    <citation type="journal article" date="2020" name="J. ISSAAS">
        <title>Lactobacilli and other gastrointestinal microbiota of Peromyscus leucopus, reservoir host for agents of Lyme disease and other zoonoses in North America.</title>
        <authorList>
            <person name="Milovic A."/>
            <person name="Bassam K."/>
            <person name="Shao H."/>
            <person name="Chatzistamou I."/>
            <person name="Tufts D.M."/>
            <person name="Diuk-Wasser M."/>
            <person name="Barbour A.G."/>
        </authorList>
    </citation>
    <scope>NUCLEOTIDE SEQUENCE</scope>
    <source>
        <strain evidence="11">LL30</strain>
    </source>
</reference>
<evidence type="ECO:0000256" key="8">
    <source>
        <dbReference type="PIRSR" id="PIRSR639901-2"/>
    </source>
</evidence>
<comment type="pathway">
    <text evidence="1 9">Bacterial outer membrane biogenesis; LPS core biosynthesis.</text>
</comment>
<gene>
    <name evidence="11" type="primary">kdtA</name>
    <name evidence="11" type="ORF">Elusimicrob1349_0800</name>
</gene>
<dbReference type="UniPathway" id="UPA00958"/>
<accession>A0A650ELL8</accession>
<keyword evidence="9" id="KW-1003">Cell membrane</keyword>
<dbReference type="AlphaFoldDB" id="A0A650ELL8"/>
<dbReference type="Pfam" id="PF04413">
    <property type="entry name" value="Glycos_transf_N"/>
    <property type="match status" value="1"/>
</dbReference>
<evidence type="ECO:0000256" key="2">
    <source>
        <dbReference type="ARBA" id="ARBA00012621"/>
    </source>
</evidence>
<dbReference type="GO" id="GO:0005886">
    <property type="term" value="C:plasma membrane"/>
    <property type="evidence" value="ECO:0007669"/>
    <property type="project" value="UniProtKB-SubCell"/>
</dbReference>
<evidence type="ECO:0000256" key="9">
    <source>
        <dbReference type="RuleBase" id="RU365103"/>
    </source>
</evidence>
<dbReference type="InterPro" id="IPR039901">
    <property type="entry name" value="Kdotransferase"/>
</dbReference>
<dbReference type="PANTHER" id="PTHR42755:SF1">
    <property type="entry name" value="3-DEOXY-D-MANNO-OCTULOSONIC ACID TRANSFERASE, MITOCHONDRIAL-RELATED"/>
    <property type="match status" value="1"/>
</dbReference>
<dbReference type="Gene3D" id="3.40.50.2000">
    <property type="entry name" value="Glycogen Phosphorylase B"/>
    <property type="match status" value="1"/>
</dbReference>
<feature type="domain" description="3-deoxy-D-manno-octulosonic-acid transferase N-terminal" evidence="10">
    <location>
        <begin position="39"/>
        <end position="214"/>
    </location>
</feature>
<keyword evidence="4 9" id="KW-0808">Transferase</keyword>
<feature type="site" description="Transition state stabilizer" evidence="8">
    <location>
        <position position="134"/>
    </location>
</feature>
<dbReference type="EC" id="2.4.99.12" evidence="2 9"/>
<comment type="subcellular location">
    <subcellularLocation>
        <location evidence="9">Cell membrane</location>
    </subcellularLocation>
</comment>
<comment type="similarity">
    <text evidence="9">Belongs to the glycosyltransferase group 1 family.</text>
</comment>
<proteinExistence type="inferred from homology"/>
<dbReference type="GO" id="GO:0009244">
    <property type="term" value="P:lipopolysaccharide core region biosynthetic process"/>
    <property type="evidence" value="ECO:0007669"/>
    <property type="project" value="UniProtKB-UniRule"/>
</dbReference>
<keyword evidence="9" id="KW-0448">Lipopolysaccharide biosynthesis</keyword>
<feature type="active site" description="Proton acceptor" evidence="7">
    <location>
        <position position="66"/>
    </location>
</feature>
<comment type="catalytic activity">
    <reaction evidence="6 9">
        <text>lipid IVA (E. coli) + CMP-3-deoxy-beta-D-manno-octulosonate = alpha-Kdo-(2-&gt;6)-lipid IVA (E. coli) + CMP + H(+)</text>
        <dbReference type="Rhea" id="RHEA:28066"/>
        <dbReference type="ChEBI" id="CHEBI:15378"/>
        <dbReference type="ChEBI" id="CHEBI:58603"/>
        <dbReference type="ChEBI" id="CHEBI:60364"/>
        <dbReference type="ChEBI" id="CHEBI:60377"/>
        <dbReference type="ChEBI" id="CHEBI:85987"/>
        <dbReference type="EC" id="2.4.99.12"/>
    </reaction>
</comment>
<evidence type="ECO:0000256" key="5">
    <source>
        <dbReference type="ARBA" id="ARBA00031445"/>
    </source>
</evidence>
<dbReference type="InterPro" id="IPR038107">
    <property type="entry name" value="Glycos_transf_N_sf"/>
</dbReference>